<dbReference type="GeneID" id="81432431"/>
<dbReference type="Proteomes" id="UP001147782">
    <property type="component" value="Unassembled WGS sequence"/>
</dbReference>
<dbReference type="OrthoDB" id="10529773at2759"/>
<dbReference type="EMBL" id="JAPZBS010000001">
    <property type="protein sequence ID" value="KAJ5389255.1"/>
    <property type="molecule type" value="Genomic_DNA"/>
</dbReference>
<feature type="region of interest" description="Disordered" evidence="1">
    <location>
        <begin position="61"/>
        <end position="87"/>
    </location>
</feature>
<comment type="caution">
    <text evidence="2">The sequence shown here is derived from an EMBL/GenBank/DDBJ whole genome shotgun (WGS) entry which is preliminary data.</text>
</comment>
<proteinExistence type="predicted"/>
<reference evidence="2" key="2">
    <citation type="journal article" date="2023" name="IMA Fungus">
        <title>Comparative genomic study of the Penicillium genus elucidates a diverse pangenome and 15 lateral gene transfer events.</title>
        <authorList>
            <person name="Petersen C."/>
            <person name="Sorensen T."/>
            <person name="Nielsen M.R."/>
            <person name="Sondergaard T.E."/>
            <person name="Sorensen J.L."/>
            <person name="Fitzpatrick D.A."/>
            <person name="Frisvad J.C."/>
            <person name="Nielsen K.L."/>
        </authorList>
    </citation>
    <scope>NUCLEOTIDE SEQUENCE</scope>
    <source>
        <strain evidence="2">IBT 29864</strain>
    </source>
</reference>
<protein>
    <submittedName>
        <fullName evidence="2">Ankyrin</fullName>
    </submittedName>
</protein>
<reference evidence="2" key="1">
    <citation type="submission" date="2022-11" db="EMBL/GenBank/DDBJ databases">
        <authorList>
            <person name="Petersen C."/>
        </authorList>
    </citation>
    <scope>NUCLEOTIDE SEQUENCE</scope>
    <source>
        <strain evidence="2">IBT 29864</strain>
    </source>
</reference>
<dbReference type="RefSeq" id="XP_056559983.1">
    <property type="nucleotide sequence ID" value="XM_056693254.1"/>
</dbReference>
<evidence type="ECO:0000313" key="3">
    <source>
        <dbReference type="Proteomes" id="UP001147782"/>
    </source>
</evidence>
<sequence length="156" mass="17258">MEPLSAVASVANVADAVVKLSSAISQFRQDYKLADEELDIARNHALLLKEEIAALESRSSWNYTPPRKSTKGLSDFDPAAETSPLGIDESSFARAMSTARGLLSDIESAFPLRSEPHTWRSKVRWAIKDKKVLARLKERLQSAESTLQGIISMEQL</sequence>
<evidence type="ECO:0000313" key="2">
    <source>
        <dbReference type="EMBL" id="KAJ5389255.1"/>
    </source>
</evidence>
<keyword evidence="3" id="KW-1185">Reference proteome</keyword>
<dbReference type="AlphaFoldDB" id="A0A9X0B5W0"/>
<evidence type="ECO:0000256" key="1">
    <source>
        <dbReference type="SAM" id="MobiDB-lite"/>
    </source>
</evidence>
<name>A0A9X0B5W0_9EURO</name>
<gene>
    <name evidence="2" type="ORF">N7496_000323</name>
</gene>
<organism evidence="2 3">
    <name type="scientific">Penicillium cataractarum</name>
    <dbReference type="NCBI Taxonomy" id="2100454"/>
    <lineage>
        <taxon>Eukaryota</taxon>
        <taxon>Fungi</taxon>
        <taxon>Dikarya</taxon>
        <taxon>Ascomycota</taxon>
        <taxon>Pezizomycotina</taxon>
        <taxon>Eurotiomycetes</taxon>
        <taxon>Eurotiomycetidae</taxon>
        <taxon>Eurotiales</taxon>
        <taxon>Aspergillaceae</taxon>
        <taxon>Penicillium</taxon>
    </lineage>
</organism>
<accession>A0A9X0B5W0</accession>